<dbReference type="UniPathway" id="UPA00618">
    <property type="reaction ID" value="UER00672"/>
</dbReference>
<dbReference type="RefSeq" id="WP_115999076.1">
    <property type="nucleotide sequence ID" value="NZ_QUOV01000001.1"/>
</dbReference>
<dbReference type="Proteomes" id="UP000256999">
    <property type="component" value="Unassembled WGS sequence"/>
</dbReference>
<dbReference type="InterPro" id="IPR005999">
    <property type="entry name" value="Glycerol_kin"/>
</dbReference>
<keyword evidence="5 9" id="KW-0418">Kinase</keyword>
<evidence type="ECO:0000256" key="9">
    <source>
        <dbReference type="HAMAP-Rule" id="MF_00186"/>
    </source>
</evidence>
<feature type="binding site" evidence="9">
    <location>
        <position position="306"/>
    </location>
    <ligand>
        <name>ATP</name>
        <dbReference type="ChEBI" id="CHEBI:30616"/>
    </ligand>
</feature>
<organism evidence="12 13">
    <name type="scientific">Thalassotalea euphylliae</name>
    <dbReference type="NCBI Taxonomy" id="1655234"/>
    <lineage>
        <taxon>Bacteria</taxon>
        <taxon>Pseudomonadati</taxon>
        <taxon>Pseudomonadota</taxon>
        <taxon>Gammaproteobacteria</taxon>
        <taxon>Alteromonadales</taxon>
        <taxon>Colwelliaceae</taxon>
        <taxon>Thalassotalea</taxon>
    </lineage>
</organism>
<feature type="binding site" evidence="9">
    <location>
        <position position="241"/>
    </location>
    <ligand>
        <name>sn-glycerol 3-phosphate</name>
        <dbReference type="ChEBI" id="CHEBI:57597"/>
    </ligand>
</feature>
<sequence>MEKYLLSIDQGTTSSRAILFNLQGELVDSVQQEFTQHYPENGWVEHNPDDILSTVTSTAKTLLAQTKVSPEQVASIGICNQRETTLVWHRETGEPIYNAIVWQDRRTADYCTELVNAGHSEIITEKTGLLIDPYFSATKIKWILDNVEGARDLAEQGQLAFGTVDTYILWHLTQGRSHLTDATNASRTMLYNIHQGCWDEALLALMDIPASLLPEVCDSAFDFGETSVFGGSIAIQGIAGDQQAALFGQTCFSPGTAKSTYGTGCFLMVNTGEEALKSNNRLLTTIGYQINGQVHYALEGSIFVAGAAIQWLRDGVNMVSSAKETEAIATSTSVDSGIYFVPAFTGLGAPYWDPEARGAIFGLTRATGINEIVSAGLQSVCYQTDDLTQAIAKDGIQIQQMRVDGGMAANNWFIQFLADILNVQIDRPKTVETSALGAAYLAGLQAGVYDSLEHIQSLWQSDTQLTPQMSQTQREKLLHGWQDAVARVLKK</sequence>
<dbReference type="InterPro" id="IPR018484">
    <property type="entry name" value="FGGY_N"/>
</dbReference>
<evidence type="ECO:0000313" key="13">
    <source>
        <dbReference type="Proteomes" id="UP000256999"/>
    </source>
</evidence>
<feature type="binding site" evidence="9">
    <location>
        <position position="263"/>
    </location>
    <ligand>
        <name>ADP</name>
        <dbReference type="ChEBI" id="CHEBI:456216"/>
    </ligand>
</feature>
<dbReference type="PIRSF" id="PIRSF000538">
    <property type="entry name" value="GlpK"/>
    <property type="match status" value="1"/>
</dbReference>
<dbReference type="GO" id="GO:0005524">
    <property type="term" value="F:ATP binding"/>
    <property type="evidence" value="ECO:0007669"/>
    <property type="project" value="UniProtKB-UniRule"/>
</dbReference>
<evidence type="ECO:0000259" key="10">
    <source>
        <dbReference type="Pfam" id="PF00370"/>
    </source>
</evidence>
<dbReference type="AlphaFoldDB" id="A0A3E0UBY7"/>
<dbReference type="Gene3D" id="3.30.420.40">
    <property type="match status" value="2"/>
</dbReference>
<feature type="binding site" evidence="9">
    <location>
        <position position="310"/>
    </location>
    <ligand>
        <name>ATP</name>
        <dbReference type="ChEBI" id="CHEBI:30616"/>
    </ligand>
</feature>
<keyword evidence="7 9" id="KW-0067">ATP-binding</keyword>
<reference evidence="12 13" key="1">
    <citation type="submission" date="2018-08" db="EMBL/GenBank/DDBJ databases">
        <title>Thalassotalea euphylliae genome.</title>
        <authorList>
            <person name="Summers S."/>
            <person name="Rice S.A."/>
            <person name="Freckelton M.L."/>
            <person name="Nedved B.T."/>
            <person name="Hadfield M.G."/>
        </authorList>
    </citation>
    <scope>NUCLEOTIDE SEQUENCE [LARGE SCALE GENOMIC DNA]</scope>
    <source>
        <strain evidence="12 13">H2</strain>
    </source>
</reference>
<dbReference type="PANTHER" id="PTHR10196">
    <property type="entry name" value="SUGAR KINASE"/>
    <property type="match status" value="1"/>
</dbReference>
<evidence type="ECO:0000256" key="7">
    <source>
        <dbReference type="ARBA" id="ARBA00022840"/>
    </source>
</evidence>
<comment type="catalytic activity">
    <reaction evidence="8 9">
        <text>glycerol + ATP = sn-glycerol 3-phosphate + ADP + H(+)</text>
        <dbReference type="Rhea" id="RHEA:21644"/>
        <dbReference type="ChEBI" id="CHEBI:15378"/>
        <dbReference type="ChEBI" id="CHEBI:17754"/>
        <dbReference type="ChEBI" id="CHEBI:30616"/>
        <dbReference type="ChEBI" id="CHEBI:57597"/>
        <dbReference type="ChEBI" id="CHEBI:456216"/>
        <dbReference type="EC" id="2.7.1.30"/>
    </reaction>
</comment>
<dbReference type="InterPro" id="IPR043129">
    <property type="entry name" value="ATPase_NBD"/>
</dbReference>
<dbReference type="EMBL" id="QUOV01000001">
    <property type="protein sequence ID" value="REL34399.1"/>
    <property type="molecule type" value="Genomic_DNA"/>
</dbReference>
<keyword evidence="6 9" id="KW-0319">Glycerol metabolism</keyword>
<dbReference type="InterPro" id="IPR018485">
    <property type="entry name" value="FGGY_C"/>
</dbReference>
<feature type="binding site" evidence="9">
    <location>
        <position position="82"/>
    </location>
    <ligand>
        <name>glycerol</name>
        <dbReference type="ChEBI" id="CHEBI:17754"/>
    </ligand>
</feature>
<feature type="binding site" evidence="9">
    <location>
        <position position="14"/>
    </location>
    <ligand>
        <name>ATP</name>
        <dbReference type="ChEBI" id="CHEBI:30616"/>
    </ligand>
</feature>
<feature type="binding site" evidence="9">
    <location>
        <position position="242"/>
    </location>
    <ligand>
        <name>glycerol</name>
        <dbReference type="ChEBI" id="CHEBI:17754"/>
    </ligand>
</feature>
<dbReference type="HAMAP" id="MF_00186">
    <property type="entry name" value="Glycerol_kin"/>
    <property type="match status" value="1"/>
</dbReference>
<proteinExistence type="inferred from homology"/>
<dbReference type="EC" id="2.7.1.30" evidence="9"/>
<feature type="binding site" evidence="9">
    <location>
        <position position="410"/>
    </location>
    <ligand>
        <name>ADP</name>
        <dbReference type="ChEBI" id="CHEBI:456216"/>
    </ligand>
</feature>
<feature type="binding site" evidence="9">
    <location>
        <position position="12"/>
    </location>
    <ligand>
        <name>sn-glycerol 3-phosphate</name>
        <dbReference type="ChEBI" id="CHEBI:57597"/>
    </ligand>
</feature>
<feature type="binding site" evidence="9">
    <location>
        <position position="263"/>
    </location>
    <ligand>
        <name>ATP</name>
        <dbReference type="ChEBI" id="CHEBI:30616"/>
    </ligand>
</feature>
<evidence type="ECO:0000256" key="3">
    <source>
        <dbReference type="ARBA" id="ARBA00022679"/>
    </source>
</evidence>
<evidence type="ECO:0000256" key="5">
    <source>
        <dbReference type="ARBA" id="ARBA00022777"/>
    </source>
</evidence>
<dbReference type="GO" id="GO:0005829">
    <property type="term" value="C:cytosol"/>
    <property type="evidence" value="ECO:0007669"/>
    <property type="project" value="TreeGrafter"/>
</dbReference>
<comment type="caution">
    <text evidence="12">The sequence shown here is derived from an EMBL/GenBank/DDBJ whole genome shotgun (WGS) entry which is preliminary data.</text>
</comment>
<feature type="domain" description="Carbohydrate kinase FGGY C-terminal" evidence="11">
    <location>
        <begin position="258"/>
        <end position="445"/>
    </location>
</feature>
<comment type="function">
    <text evidence="9">Key enzyme in the regulation of glycerol uptake and metabolism. Catalyzes the phosphorylation of glycerol to yield sn-glycerol 3-phosphate.</text>
</comment>
<comment type="activity regulation">
    <text evidence="9">Inhibited by fructose 1,6-bisphosphate (FBP).</text>
</comment>
<name>A0A3E0UBY7_9GAMM</name>
<feature type="binding site" evidence="9">
    <location>
        <position position="16"/>
    </location>
    <ligand>
        <name>ADP</name>
        <dbReference type="ChEBI" id="CHEBI:456216"/>
    </ligand>
</feature>
<gene>
    <name evidence="9 12" type="primary">glpK</name>
    <name evidence="12" type="ORF">DXX92_02985</name>
</gene>
<feature type="binding site" evidence="9">
    <location>
        <position position="12"/>
    </location>
    <ligand>
        <name>ATP</name>
        <dbReference type="ChEBI" id="CHEBI:30616"/>
    </ligand>
</feature>
<evidence type="ECO:0000256" key="4">
    <source>
        <dbReference type="ARBA" id="ARBA00022741"/>
    </source>
</evidence>
<dbReference type="GO" id="GO:0006072">
    <property type="term" value="P:glycerol-3-phosphate metabolic process"/>
    <property type="evidence" value="ECO:0007669"/>
    <property type="project" value="InterPro"/>
</dbReference>
<dbReference type="Pfam" id="PF02782">
    <property type="entry name" value="FGGY_C"/>
    <property type="match status" value="1"/>
</dbReference>
<feature type="binding site" evidence="9">
    <location>
        <position position="406"/>
    </location>
    <ligand>
        <name>ADP</name>
        <dbReference type="ChEBI" id="CHEBI:456216"/>
    </ligand>
</feature>
<feature type="binding site" evidence="9">
    <location>
        <position position="12"/>
    </location>
    <ligand>
        <name>ADP</name>
        <dbReference type="ChEBI" id="CHEBI:456216"/>
    </ligand>
</feature>
<keyword evidence="3 9" id="KW-0808">Transferase</keyword>
<feature type="binding site" evidence="9">
    <location>
        <position position="82"/>
    </location>
    <ligand>
        <name>sn-glycerol 3-phosphate</name>
        <dbReference type="ChEBI" id="CHEBI:57597"/>
    </ligand>
</feature>
<keyword evidence="4 9" id="KW-0547">Nucleotide-binding</keyword>
<feature type="binding site" evidence="9">
    <location>
        <position position="13"/>
    </location>
    <ligand>
        <name>ATP</name>
        <dbReference type="ChEBI" id="CHEBI:30616"/>
    </ligand>
</feature>
<dbReference type="GO" id="GO:0019563">
    <property type="term" value="P:glycerol catabolic process"/>
    <property type="evidence" value="ECO:0007669"/>
    <property type="project" value="UniProtKB-UniRule"/>
</dbReference>
<dbReference type="SUPFAM" id="SSF53067">
    <property type="entry name" value="Actin-like ATPase domain"/>
    <property type="match status" value="2"/>
</dbReference>
<evidence type="ECO:0000256" key="6">
    <source>
        <dbReference type="ARBA" id="ARBA00022798"/>
    </source>
</evidence>
<dbReference type="PANTHER" id="PTHR10196:SF78">
    <property type="entry name" value="GLYCEROL KINASE"/>
    <property type="match status" value="1"/>
</dbReference>
<feature type="domain" description="Carbohydrate kinase FGGY N-terminal" evidence="10">
    <location>
        <begin position="4"/>
        <end position="248"/>
    </location>
</feature>
<feature type="binding site" evidence="9">
    <location>
        <position position="406"/>
    </location>
    <ligand>
        <name>ATP</name>
        <dbReference type="ChEBI" id="CHEBI:30616"/>
    </ligand>
</feature>
<dbReference type="NCBIfam" id="TIGR01311">
    <property type="entry name" value="glycerol_kin"/>
    <property type="match status" value="1"/>
</dbReference>
<evidence type="ECO:0000256" key="8">
    <source>
        <dbReference type="ARBA" id="ARBA00052101"/>
    </source>
</evidence>
<dbReference type="OrthoDB" id="9805576at2"/>
<dbReference type="FunFam" id="3.30.420.40:FF:000008">
    <property type="entry name" value="Glycerol kinase"/>
    <property type="match status" value="1"/>
</dbReference>
<evidence type="ECO:0000256" key="1">
    <source>
        <dbReference type="ARBA" id="ARBA00005190"/>
    </source>
</evidence>
<feature type="binding site" evidence="9">
    <location>
        <position position="83"/>
    </location>
    <ligand>
        <name>glycerol</name>
        <dbReference type="ChEBI" id="CHEBI:17754"/>
    </ligand>
</feature>
<dbReference type="CDD" id="cd07786">
    <property type="entry name" value="FGGY_EcGK_like"/>
    <property type="match status" value="1"/>
</dbReference>
<feature type="binding site" evidence="9">
    <location>
        <position position="134"/>
    </location>
    <ligand>
        <name>glycerol</name>
        <dbReference type="ChEBI" id="CHEBI:17754"/>
    </ligand>
</feature>
<dbReference type="FunFam" id="3.30.420.40:FF:000007">
    <property type="entry name" value="Glycerol kinase"/>
    <property type="match status" value="1"/>
</dbReference>
<dbReference type="InterPro" id="IPR000577">
    <property type="entry name" value="Carb_kinase_FGGY"/>
</dbReference>
<comment type="pathway">
    <text evidence="1 9">Polyol metabolism; glycerol degradation via glycerol kinase pathway; sn-glycerol 3-phosphate from glycerol: step 1/1.</text>
</comment>
<protein>
    <recommendedName>
        <fullName evidence="9">Glycerol kinase</fullName>
        <ecNumber evidence="9">2.7.1.30</ecNumber>
    </recommendedName>
    <alternativeName>
        <fullName evidence="9">ATP:glycerol 3-phosphotransferase</fullName>
    </alternativeName>
    <alternativeName>
        <fullName evidence="9">Glycerokinase</fullName>
        <shortName evidence="9">GK</shortName>
    </alternativeName>
</protein>
<dbReference type="PROSITE" id="PS00933">
    <property type="entry name" value="FGGY_KINASES_1"/>
    <property type="match status" value="1"/>
</dbReference>
<comment type="similarity">
    <text evidence="2 9">Belongs to the FGGY kinase family.</text>
</comment>
<evidence type="ECO:0000313" key="12">
    <source>
        <dbReference type="EMBL" id="REL34399.1"/>
    </source>
</evidence>
<feature type="binding site" evidence="9">
    <location>
        <position position="306"/>
    </location>
    <ligand>
        <name>ADP</name>
        <dbReference type="ChEBI" id="CHEBI:456216"/>
    </ligand>
</feature>
<evidence type="ECO:0000256" key="2">
    <source>
        <dbReference type="ARBA" id="ARBA00009156"/>
    </source>
</evidence>
<accession>A0A3E0UBY7</accession>
<feature type="binding site" evidence="9">
    <location>
        <position position="241"/>
    </location>
    <ligand>
        <name>glycerol</name>
        <dbReference type="ChEBI" id="CHEBI:17754"/>
    </ligand>
</feature>
<dbReference type="GO" id="GO:0004370">
    <property type="term" value="F:glycerol kinase activity"/>
    <property type="evidence" value="ECO:0007669"/>
    <property type="project" value="UniProtKB-UniRule"/>
</dbReference>
<evidence type="ECO:0000259" key="11">
    <source>
        <dbReference type="Pfam" id="PF02782"/>
    </source>
</evidence>
<dbReference type="NCBIfam" id="NF000756">
    <property type="entry name" value="PRK00047.1"/>
    <property type="match status" value="1"/>
</dbReference>
<dbReference type="InterPro" id="IPR018483">
    <property type="entry name" value="Carb_kinase_FGGY_CS"/>
</dbReference>
<feature type="binding site" evidence="9">
    <location>
        <position position="83"/>
    </location>
    <ligand>
        <name>sn-glycerol 3-phosphate</name>
        <dbReference type="ChEBI" id="CHEBI:57597"/>
    </ligand>
</feature>
<dbReference type="Pfam" id="PF00370">
    <property type="entry name" value="FGGY_N"/>
    <property type="match status" value="1"/>
</dbReference>
<feature type="binding site" evidence="9">
    <location>
        <position position="134"/>
    </location>
    <ligand>
        <name>sn-glycerol 3-phosphate</name>
        <dbReference type="ChEBI" id="CHEBI:57597"/>
    </ligand>
</feature>